<evidence type="ECO:0000313" key="6">
    <source>
        <dbReference type="Proteomes" id="UP001164305"/>
    </source>
</evidence>
<protein>
    <recommendedName>
        <fullName evidence="4">3-dehydroquinate dehydratase</fullName>
        <shortName evidence="4">3-dehydroquinase</shortName>
        <ecNumber evidence="4">4.2.1.10</ecNumber>
    </recommendedName>
    <alternativeName>
        <fullName evidence="4">Type I DHQase</fullName>
    </alternativeName>
    <alternativeName>
        <fullName evidence="4">Type I dehydroquinase</fullName>
        <shortName evidence="4">DHQ1</shortName>
    </alternativeName>
</protein>
<dbReference type="InterPro" id="IPR013785">
    <property type="entry name" value="Aldolase_TIM"/>
</dbReference>
<gene>
    <name evidence="4 5" type="primary">aroD</name>
    <name evidence="5" type="ORF">BRM3_12505</name>
</gene>
<dbReference type="Proteomes" id="UP001164305">
    <property type="component" value="Chromosome"/>
</dbReference>
<accession>A0ABY6FZP3</accession>
<keyword evidence="4" id="KW-0028">Amino-acid biosynthesis</keyword>
<keyword evidence="4" id="KW-0057">Aromatic amino acid biosynthesis</keyword>
<evidence type="ECO:0000256" key="3">
    <source>
        <dbReference type="ARBA" id="ARBA00023270"/>
    </source>
</evidence>
<evidence type="ECO:0000256" key="2">
    <source>
        <dbReference type="ARBA" id="ARBA00023239"/>
    </source>
</evidence>
<reference evidence="5" key="1">
    <citation type="submission" date="2022-10" db="EMBL/GenBank/DDBJ databases">
        <title>Whole-Genome Sequencing of Brachybacterium huguangmaarense BRM-3, Isolated from Betula schmidtii.</title>
        <authorList>
            <person name="Haam D."/>
        </authorList>
    </citation>
    <scope>NUCLEOTIDE SEQUENCE</scope>
    <source>
        <strain evidence="5">BRM-3</strain>
    </source>
</reference>
<keyword evidence="6" id="KW-1185">Reference proteome</keyword>
<dbReference type="RefSeq" id="WP_263593629.1">
    <property type="nucleotide sequence ID" value="NZ_CP107020.1"/>
</dbReference>
<organism evidence="5 6">
    <name type="scientific">Brachybacterium huguangmaarense</name>
    <dbReference type="NCBI Taxonomy" id="1652028"/>
    <lineage>
        <taxon>Bacteria</taxon>
        <taxon>Bacillati</taxon>
        <taxon>Actinomycetota</taxon>
        <taxon>Actinomycetes</taxon>
        <taxon>Micrococcales</taxon>
        <taxon>Dermabacteraceae</taxon>
        <taxon>Brachybacterium</taxon>
    </lineage>
</organism>
<comment type="pathway">
    <text evidence="4">Metabolic intermediate biosynthesis; chorismate biosynthesis; chorismate from D-erythrose 4-phosphate and phosphoenolpyruvate: step 3/7.</text>
</comment>
<feature type="binding site" evidence="4">
    <location>
        <position position="96"/>
    </location>
    <ligand>
        <name>3-dehydroquinate</name>
        <dbReference type="ChEBI" id="CHEBI:32364"/>
    </ligand>
</feature>
<dbReference type="PANTHER" id="PTHR43699:SF1">
    <property type="entry name" value="3-DEHYDROQUINATE DEHYDRATASE"/>
    <property type="match status" value="1"/>
</dbReference>
<dbReference type="PANTHER" id="PTHR43699">
    <property type="entry name" value="3-DEHYDROQUINATE DEHYDRATASE"/>
    <property type="match status" value="1"/>
</dbReference>
<sequence>MTAGSLTVRGVEIGAGRPAIIVPLTSAGPDELLDDAAALAGRPVDLVEWRIDRFATDVTDLGAYRAAVLDGARRVRSVLDAAAPEGPGMPLLLTLRTAAEGGARALADDDYRDLLAALCAARVADLIDVEAFRDEHAVRTIVSAAHAAGVLVVASNHDFEATPEEEEIVARLRRMQELGADIAKLAAMPRDPADVLTLLRATWTMHSRHATGPVITMSMGPLGAVSRVSGATFGSAATFGTVGAASAPGQIDVDALAAALDALQP</sequence>
<dbReference type="EMBL" id="CP107020">
    <property type="protein sequence ID" value="UYG16416.1"/>
    <property type="molecule type" value="Genomic_DNA"/>
</dbReference>
<dbReference type="EC" id="4.2.1.10" evidence="4"/>
<feature type="binding site" evidence="4">
    <location>
        <position position="250"/>
    </location>
    <ligand>
        <name>3-dehydroquinate</name>
        <dbReference type="ChEBI" id="CHEBI:32364"/>
    </ligand>
</feature>
<feature type="active site" description="Schiff-base intermediate with substrate" evidence="4">
    <location>
        <position position="184"/>
    </location>
</feature>
<comment type="subunit">
    <text evidence="4">Homodimer.</text>
</comment>
<evidence type="ECO:0000256" key="4">
    <source>
        <dbReference type="HAMAP-Rule" id="MF_00214"/>
    </source>
</evidence>
<dbReference type="HAMAP" id="MF_00214">
    <property type="entry name" value="AroD"/>
    <property type="match status" value="1"/>
</dbReference>
<dbReference type="Gene3D" id="3.20.20.70">
    <property type="entry name" value="Aldolase class I"/>
    <property type="match status" value="1"/>
</dbReference>
<dbReference type="NCBIfam" id="TIGR01093">
    <property type="entry name" value="aroD"/>
    <property type="match status" value="1"/>
</dbReference>
<feature type="binding site" evidence="4">
    <location>
        <begin position="48"/>
        <end position="50"/>
    </location>
    <ligand>
        <name>3-dehydroquinate</name>
        <dbReference type="ChEBI" id="CHEBI:32364"/>
    </ligand>
</feature>
<keyword evidence="3 4" id="KW-0704">Schiff base</keyword>
<comment type="function">
    <text evidence="4">Involved in the third step of the chorismate pathway, which leads to the biosynthesis of aromatic amino acids. Catalyzes the cis-dehydration of 3-dehydroquinate (DHQ) and introduces the first double bond of the aromatic ring to yield 3-dehydroshikimate.</text>
</comment>
<dbReference type="GO" id="GO:0003855">
    <property type="term" value="F:3-dehydroquinate dehydratase activity"/>
    <property type="evidence" value="ECO:0007669"/>
    <property type="project" value="UniProtKB-EC"/>
</dbReference>
<dbReference type="InterPro" id="IPR001381">
    <property type="entry name" value="DHquinase_I"/>
</dbReference>
<name>A0ABY6FZP3_9MICO</name>
<evidence type="ECO:0000256" key="1">
    <source>
        <dbReference type="ARBA" id="ARBA00001864"/>
    </source>
</evidence>
<dbReference type="Pfam" id="PF01487">
    <property type="entry name" value="DHquinase_I"/>
    <property type="match status" value="1"/>
</dbReference>
<comment type="similarity">
    <text evidence="4">Belongs to the type-I 3-dehydroquinase family.</text>
</comment>
<evidence type="ECO:0000313" key="5">
    <source>
        <dbReference type="EMBL" id="UYG16416.1"/>
    </source>
</evidence>
<feature type="binding site" evidence="4">
    <location>
        <position position="227"/>
    </location>
    <ligand>
        <name>3-dehydroquinate</name>
        <dbReference type="ChEBI" id="CHEBI:32364"/>
    </ligand>
</feature>
<keyword evidence="2 4" id="KW-0456">Lyase</keyword>
<dbReference type="CDD" id="cd00502">
    <property type="entry name" value="DHQase_I"/>
    <property type="match status" value="1"/>
</dbReference>
<feature type="binding site" evidence="4">
    <location>
        <position position="246"/>
    </location>
    <ligand>
        <name>3-dehydroquinate</name>
        <dbReference type="ChEBI" id="CHEBI:32364"/>
    </ligand>
</feature>
<proteinExistence type="inferred from homology"/>
<comment type="catalytic activity">
    <reaction evidence="1 4">
        <text>3-dehydroquinate = 3-dehydroshikimate + H2O</text>
        <dbReference type="Rhea" id="RHEA:21096"/>
        <dbReference type="ChEBI" id="CHEBI:15377"/>
        <dbReference type="ChEBI" id="CHEBI:16630"/>
        <dbReference type="ChEBI" id="CHEBI:32364"/>
        <dbReference type="EC" id="4.2.1.10"/>
    </reaction>
</comment>
<dbReference type="SUPFAM" id="SSF51569">
    <property type="entry name" value="Aldolase"/>
    <property type="match status" value="1"/>
</dbReference>
<comment type="caution">
    <text evidence="4">Lacks conserved residue(s) required for the propagation of feature annotation.</text>
</comment>
<dbReference type="InterPro" id="IPR050146">
    <property type="entry name" value="Type-I_3-dehydroquinase"/>
</dbReference>
<feature type="active site" description="Proton donor/acceptor" evidence="4">
    <location>
        <position position="157"/>
    </location>
</feature>